<dbReference type="InterPro" id="IPR052173">
    <property type="entry name" value="Beta-lactam_resp_regulator"/>
</dbReference>
<keyword evidence="5" id="KW-1185">Reference proteome</keyword>
<dbReference type="InterPro" id="IPR008756">
    <property type="entry name" value="Peptidase_M56"/>
</dbReference>
<feature type="region of interest" description="Disordered" evidence="1">
    <location>
        <begin position="94"/>
        <end position="132"/>
    </location>
</feature>
<dbReference type="EMBL" id="MPTB01000015">
    <property type="protein sequence ID" value="OMD47553.1"/>
    <property type="molecule type" value="Genomic_DNA"/>
</dbReference>
<reference evidence="4 5" key="1">
    <citation type="submission" date="2016-10" db="EMBL/GenBank/DDBJ databases">
        <title>Paenibacillus species isolates.</title>
        <authorList>
            <person name="Beno S.M."/>
        </authorList>
    </citation>
    <scope>NUCLEOTIDE SEQUENCE [LARGE SCALE GENOMIC DNA]</scope>
    <source>
        <strain evidence="4 5">FSL H7-0744</strain>
    </source>
</reference>
<accession>A0ABX3HC42</accession>
<proteinExistence type="predicted"/>
<feature type="transmembrane region" description="Helical" evidence="2">
    <location>
        <begin position="350"/>
        <end position="370"/>
    </location>
</feature>
<evidence type="ECO:0000259" key="3">
    <source>
        <dbReference type="Pfam" id="PF05569"/>
    </source>
</evidence>
<dbReference type="PANTHER" id="PTHR34978:SF3">
    <property type="entry name" value="SLR0241 PROTEIN"/>
    <property type="match status" value="1"/>
</dbReference>
<dbReference type="Gene3D" id="3.30.2010.10">
    <property type="entry name" value="Metalloproteases ('zincins'), catalytic domain"/>
    <property type="match status" value="1"/>
</dbReference>
<name>A0ABX3HC42_PAEBO</name>
<protein>
    <recommendedName>
        <fullName evidence="3">Peptidase M56 domain-containing protein</fullName>
    </recommendedName>
</protein>
<gene>
    <name evidence="4" type="ORF">BSK56_13480</name>
</gene>
<evidence type="ECO:0000256" key="1">
    <source>
        <dbReference type="SAM" id="MobiDB-lite"/>
    </source>
</evidence>
<comment type="caution">
    <text evidence="4">The sequence shown here is derived from an EMBL/GenBank/DDBJ whole genome shotgun (WGS) entry which is preliminary data.</text>
</comment>
<dbReference type="Proteomes" id="UP000187412">
    <property type="component" value="Unassembled WGS sequence"/>
</dbReference>
<organism evidence="4 5">
    <name type="scientific">Paenibacillus borealis</name>
    <dbReference type="NCBI Taxonomy" id="160799"/>
    <lineage>
        <taxon>Bacteria</taxon>
        <taxon>Bacillati</taxon>
        <taxon>Bacillota</taxon>
        <taxon>Bacilli</taxon>
        <taxon>Bacillales</taxon>
        <taxon>Paenibacillaceae</taxon>
        <taxon>Paenibacillus</taxon>
    </lineage>
</organism>
<dbReference type="Pfam" id="PF05569">
    <property type="entry name" value="Peptidase_M56"/>
    <property type="match status" value="1"/>
</dbReference>
<evidence type="ECO:0000313" key="5">
    <source>
        <dbReference type="Proteomes" id="UP000187412"/>
    </source>
</evidence>
<feature type="transmembrane region" description="Helical" evidence="2">
    <location>
        <begin position="39"/>
        <end position="57"/>
    </location>
</feature>
<dbReference type="RefSeq" id="WP_076110993.1">
    <property type="nucleotide sequence ID" value="NZ_MPTB01000015.1"/>
</dbReference>
<feature type="domain" description="Peptidase M56" evidence="3">
    <location>
        <begin position="14"/>
        <end position="344"/>
    </location>
</feature>
<evidence type="ECO:0000313" key="4">
    <source>
        <dbReference type="EMBL" id="OMD47553.1"/>
    </source>
</evidence>
<dbReference type="PANTHER" id="PTHR34978">
    <property type="entry name" value="POSSIBLE SENSOR-TRANSDUCER PROTEIN BLAR"/>
    <property type="match status" value="1"/>
</dbReference>
<sequence length="755" mass="83795">MNVIYSLFADFLDDTLAASLVILVVIAIHAILQKVISARVRYLLWLLVIIRMLLPVIPDSPLSMFHVLQFGEGIKSALTGQAADTAPLPNLQAAAPSNQGLDSDSDPQSGTPGTGDSINAGHLQQADGQAPGGRHSSAAGIYSPWLKAAAIIWFGGAVFLFLNGLGIMSRQLRGRKRLRRVTDPRPIAVLEDALNRFGVKRKIPLYTGSRAKSPFLSGVFRPWIYVPELALQELTSPQLLHILAHELAHYKRRDTLWNLLGSAAAAIHWPNPLSWLGLHKMKTDRELACDAYVLDVLGEEEAAAYGLTLVEFLKQFSKGRTDREVLYFFGSQHRQQITRRVSMIHSFKKGSYRISAAAVLLLILLSVVTLTNASGDSKTDNTAVNDDLINLYKNRNYNRLDRAVEEAGFAFQAPSVLPPDFILERAYLAVTPPQAATATAKSEDNEIEQVTLYYERYDGDIHTGQFSLEAYKDSSVEQIYTALELSESSRGDGGTPLPVDRKPTTIGGINAIHVNVHVNQYVQKLFYIWERDGIVYKLYIGSGTLSQQEIASLMTSIKYPDEQMKRSFVNKKLFNVDVIDVKDLRMAADIMGFVPKFPIEESGFAMNRAMLTSSIEFSYPLDGLGMSRTVFWTAYSNPDVTFLQMQNQGLYETFKEEGQVFFFRIDGEKFAVPLTAAHVNGQEVLVTEPYKIDGELSKPTEPDFLSYFWQDQGVIYKVGFTGVPTLEDQQTIVSSFMKVPAADIDKLAAAAAQAH</sequence>
<feature type="transmembrane region" description="Helical" evidence="2">
    <location>
        <begin position="15"/>
        <end position="32"/>
    </location>
</feature>
<keyword evidence="2" id="KW-0472">Membrane</keyword>
<evidence type="ECO:0000256" key="2">
    <source>
        <dbReference type="SAM" id="Phobius"/>
    </source>
</evidence>
<keyword evidence="2" id="KW-0812">Transmembrane</keyword>
<keyword evidence="2" id="KW-1133">Transmembrane helix</keyword>
<feature type="transmembrane region" description="Helical" evidence="2">
    <location>
        <begin position="150"/>
        <end position="169"/>
    </location>
</feature>
<dbReference type="CDD" id="cd07341">
    <property type="entry name" value="M56_BlaR1_MecR1_like"/>
    <property type="match status" value="1"/>
</dbReference>
<feature type="compositionally biased region" description="Polar residues" evidence="1">
    <location>
        <begin position="95"/>
        <end position="117"/>
    </location>
</feature>